<evidence type="ECO:0000313" key="5">
    <source>
        <dbReference type="EMBL" id="KAK9426538.1"/>
    </source>
</evidence>
<dbReference type="EMBL" id="JARVKF010000001">
    <property type="protein sequence ID" value="KAK9426538.1"/>
    <property type="molecule type" value="Genomic_DNA"/>
</dbReference>
<comment type="similarity">
    <text evidence="1">Belongs to the peptidase S33 family.</text>
</comment>
<feature type="region of interest" description="Disordered" evidence="3">
    <location>
        <begin position="483"/>
        <end position="588"/>
    </location>
</feature>
<protein>
    <submittedName>
        <fullName evidence="5">Alpha/Beta hydrolase protein</fullName>
    </submittedName>
</protein>
<name>A0ABR2VIU8_9PEZI</name>
<accession>A0ABR2VIU8</accession>
<keyword evidence="6" id="KW-1185">Reference proteome</keyword>
<evidence type="ECO:0000256" key="1">
    <source>
        <dbReference type="ARBA" id="ARBA00010088"/>
    </source>
</evidence>
<keyword evidence="2 5" id="KW-0378">Hydrolase</keyword>
<evidence type="ECO:0000313" key="6">
    <source>
        <dbReference type="Proteomes" id="UP001408356"/>
    </source>
</evidence>
<evidence type="ECO:0000259" key="4">
    <source>
        <dbReference type="Pfam" id="PF06441"/>
    </source>
</evidence>
<feature type="compositionally biased region" description="Basic residues" evidence="3">
    <location>
        <begin position="275"/>
        <end position="284"/>
    </location>
</feature>
<proteinExistence type="inferred from homology"/>
<organism evidence="5 6">
    <name type="scientific">Seiridium unicorne</name>
    <dbReference type="NCBI Taxonomy" id="138068"/>
    <lineage>
        <taxon>Eukaryota</taxon>
        <taxon>Fungi</taxon>
        <taxon>Dikarya</taxon>
        <taxon>Ascomycota</taxon>
        <taxon>Pezizomycotina</taxon>
        <taxon>Sordariomycetes</taxon>
        <taxon>Xylariomycetidae</taxon>
        <taxon>Amphisphaeriales</taxon>
        <taxon>Sporocadaceae</taxon>
        <taxon>Seiridium</taxon>
    </lineage>
</organism>
<dbReference type="PANTHER" id="PTHR21661:SF71">
    <property type="entry name" value="EPOXIDE HYDROLASE N-TERMINAL DOMAIN-CONTAINING PROTEIN"/>
    <property type="match status" value="1"/>
</dbReference>
<dbReference type="Gene3D" id="3.40.50.1820">
    <property type="entry name" value="alpha/beta hydrolase"/>
    <property type="match status" value="1"/>
</dbReference>
<dbReference type="Pfam" id="PF06441">
    <property type="entry name" value="EHN"/>
    <property type="match status" value="1"/>
</dbReference>
<sequence>MAAVVEETAAAGGATTSEEIKPYQIHVSSRYLDLTKEKLEITRLPHELSTPKSEDWWEPKPQVEPLIDFWLEEYSWRTHEDELNTQLPQFRTGFSISQSEAPIRMHFIHIRSSHSNAIPLLMIPPFPFTNLSFGHITKAFTDPDDVTNNQPFHLVIPSLPGLGFSDALPNNTPVISTTAEMLNSLMARLDYTHYLASNLGSASASPAKIDWQIVHYLSTEHLDSCLGAHFIAPPLAQPKLQEAPLEWAKWSIASLFKVPMLGYLSEDFSALERRRSPKKSKKHSTPTPSGLNQLGLREPNTLAYALCDSPTGLLVFALKSLRLLGPKREFTQAEIITFTQLAWLPGPEAAMRFWAYCLQHPETTTKKAPPRPRIAITVFLGDEPEESEPQAEAQPEDLEIQKPVKLEDNDDYACPSWANAKYHVVYAHRANGKSGMLAWERPELIADGVRGLAKQILRLDSRLKPSAVPETVPLAQVIADVDGATGSGSEGGPASATAASTAATAPSTKLQPPTPTLDATTQPSIPTVDGLLAPIPEERGQPHREISEETRVASDAEEQEAKLKAKSDDTLASTSPGVVPVDSPLSVP</sequence>
<feature type="domain" description="Epoxide hydrolase N-terminal" evidence="4">
    <location>
        <begin position="20"/>
        <end position="133"/>
    </location>
</feature>
<feature type="region of interest" description="Disordered" evidence="3">
    <location>
        <begin position="274"/>
        <end position="293"/>
    </location>
</feature>
<comment type="caution">
    <text evidence="5">The sequence shown here is derived from an EMBL/GenBank/DDBJ whole genome shotgun (WGS) entry which is preliminary data.</text>
</comment>
<gene>
    <name evidence="5" type="ORF">SUNI508_00065</name>
</gene>
<reference evidence="5 6" key="1">
    <citation type="journal article" date="2024" name="J. Plant Pathol.">
        <title>Sequence and assembly of the genome of Seiridium unicorne, isolate CBS 538.82, causal agent of cypress canker disease.</title>
        <authorList>
            <person name="Scali E."/>
            <person name="Rocca G.D."/>
            <person name="Danti R."/>
            <person name="Garbelotto M."/>
            <person name="Barberini S."/>
            <person name="Baroncelli R."/>
            <person name="Emiliani G."/>
        </authorList>
    </citation>
    <scope>NUCLEOTIDE SEQUENCE [LARGE SCALE GENOMIC DNA]</scope>
    <source>
        <strain evidence="5 6">BM-138-508</strain>
    </source>
</reference>
<evidence type="ECO:0000256" key="3">
    <source>
        <dbReference type="SAM" id="MobiDB-lite"/>
    </source>
</evidence>
<feature type="compositionally biased region" description="Basic and acidic residues" evidence="3">
    <location>
        <begin position="536"/>
        <end position="569"/>
    </location>
</feature>
<feature type="compositionally biased region" description="Low complexity" evidence="3">
    <location>
        <begin position="492"/>
        <end position="508"/>
    </location>
</feature>
<dbReference type="PANTHER" id="PTHR21661">
    <property type="entry name" value="EPOXIDE HYDROLASE 1-RELATED"/>
    <property type="match status" value="1"/>
</dbReference>
<dbReference type="InterPro" id="IPR029058">
    <property type="entry name" value="AB_hydrolase_fold"/>
</dbReference>
<dbReference type="InterPro" id="IPR010497">
    <property type="entry name" value="Epoxide_hydro_N"/>
</dbReference>
<dbReference type="Proteomes" id="UP001408356">
    <property type="component" value="Unassembled WGS sequence"/>
</dbReference>
<evidence type="ECO:0000256" key="2">
    <source>
        <dbReference type="ARBA" id="ARBA00022801"/>
    </source>
</evidence>
<dbReference type="GO" id="GO:0016787">
    <property type="term" value="F:hydrolase activity"/>
    <property type="evidence" value="ECO:0007669"/>
    <property type="project" value="UniProtKB-KW"/>
</dbReference>
<dbReference type="SUPFAM" id="SSF53474">
    <property type="entry name" value="alpha/beta-Hydrolases"/>
    <property type="match status" value="1"/>
</dbReference>